<dbReference type="Proteomes" id="UP000005388">
    <property type="component" value="Unassembled WGS sequence"/>
</dbReference>
<evidence type="ECO:0000256" key="1">
    <source>
        <dbReference type="SAM" id="Phobius"/>
    </source>
</evidence>
<keyword evidence="1" id="KW-0812">Transmembrane</keyword>
<dbReference type="EMBL" id="AEUZ02000001">
    <property type="protein sequence ID" value="EHJ57356.1"/>
    <property type="molecule type" value="Genomic_DNA"/>
</dbReference>
<reference evidence="2 3" key="1">
    <citation type="journal article" date="2014" name="Int. J. Syst. Evol. Microbiol.">
        <title>Phylogenomics and the dynamic genome evolution of the genus Streptococcus.</title>
        <authorList>
            <consortium name="The Broad Institute Genome Sequencing Platform"/>
            <person name="Richards V.P."/>
            <person name="Palmer S.R."/>
            <person name="Pavinski Bitar P.D."/>
            <person name="Qin X."/>
            <person name="Weinstock G.M."/>
            <person name="Highlander S.K."/>
            <person name="Town C.D."/>
            <person name="Burne R.A."/>
            <person name="Stanhope M.J."/>
        </authorList>
    </citation>
    <scope>NUCLEOTIDE SEQUENCE [LARGE SCALE GENOMIC DNA]</scope>
    <source>
        <strain evidence="2 3">2285-97</strain>
    </source>
</reference>
<evidence type="ECO:0000313" key="3">
    <source>
        <dbReference type="Proteomes" id="UP000005388"/>
    </source>
</evidence>
<name>G5KGZ9_9STRE</name>
<keyword evidence="1" id="KW-0472">Membrane</keyword>
<comment type="caution">
    <text evidence="2">The sequence shown here is derived from an EMBL/GenBank/DDBJ whole genome shotgun (WGS) entry which is preliminary data.</text>
</comment>
<evidence type="ECO:0000313" key="2">
    <source>
        <dbReference type="EMBL" id="EHJ57356.1"/>
    </source>
</evidence>
<keyword evidence="1" id="KW-1133">Transmembrane helix</keyword>
<gene>
    <name evidence="2" type="ORF">STRUR_1393</name>
</gene>
<sequence length="74" mass="8600">MRSLFRAILWLPKFIIRAIWRFVLGFLQTIVVIGLLAFGLLYYADHSSTPFANTISNIKQTVINLVHFENTFNQ</sequence>
<dbReference type="AlphaFoldDB" id="G5KGZ9"/>
<accession>G5KGZ9</accession>
<keyword evidence="3" id="KW-1185">Reference proteome</keyword>
<proteinExistence type="predicted"/>
<dbReference type="STRING" id="764291.STRUR_1393"/>
<protein>
    <submittedName>
        <fullName evidence="2">Uncharacterized protein</fullName>
    </submittedName>
</protein>
<feature type="transmembrane region" description="Helical" evidence="1">
    <location>
        <begin position="20"/>
        <end position="44"/>
    </location>
</feature>
<dbReference type="RefSeq" id="WP_006740069.1">
    <property type="nucleotide sequence ID" value="NZ_AEUZ02000001.1"/>
</dbReference>
<organism evidence="2 3">
    <name type="scientific">Streptococcus urinalis 2285-97</name>
    <dbReference type="NCBI Taxonomy" id="764291"/>
    <lineage>
        <taxon>Bacteria</taxon>
        <taxon>Bacillati</taxon>
        <taxon>Bacillota</taxon>
        <taxon>Bacilli</taxon>
        <taxon>Lactobacillales</taxon>
        <taxon>Streptococcaceae</taxon>
        <taxon>Streptococcus</taxon>
    </lineage>
</organism>